<proteinExistence type="predicted"/>
<keyword evidence="2" id="KW-1185">Reference proteome</keyword>
<gene>
    <name evidence="1" type="ORF">E2C01_023899</name>
</gene>
<comment type="caution">
    <text evidence="1">The sequence shown here is derived from an EMBL/GenBank/DDBJ whole genome shotgun (WGS) entry which is preliminary data.</text>
</comment>
<organism evidence="1 2">
    <name type="scientific">Portunus trituberculatus</name>
    <name type="common">Swimming crab</name>
    <name type="synonym">Neptunus trituberculatus</name>
    <dbReference type="NCBI Taxonomy" id="210409"/>
    <lineage>
        <taxon>Eukaryota</taxon>
        <taxon>Metazoa</taxon>
        <taxon>Ecdysozoa</taxon>
        <taxon>Arthropoda</taxon>
        <taxon>Crustacea</taxon>
        <taxon>Multicrustacea</taxon>
        <taxon>Malacostraca</taxon>
        <taxon>Eumalacostraca</taxon>
        <taxon>Eucarida</taxon>
        <taxon>Decapoda</taxon>
        <taxon>Pleocyemata</taxon>
        <taxon>Brachyura</taxon>
        <taxon>Eubrachyura</taxon>
        <taxon>Portunoidea</taxon>
        <taxon>Portunidae</taxon>
        <taxon>Portuninae</taxon>
        <taxon>Portunus</taxon>
    </lineage>
</organism>
<name>A0A5B7E956_PORTR</name>
<sequence>MDCEGLGVREVLLLGVLHYLGPGVGEPAWWADLDGRGWLLLLPQTKQQVGLHLLSHIGGQGVVQCGGGSHGSHGGHRSGGGLHTQPYLVASCGCAAGWRVRGGGNNSTWGNWHGCSAHVSGTRSVWAMAIHAVVLRHHLVGTVHLGNVNIHLSIFLVILAEHSIVMHGQQLEHVLLHL</sequence>
<evidence type="ECO:0000313" key="2">
    <source>
        <dbReference type="Proteomes" id="UP000324222"/>
    </source>
</evidence>
<reference evidence="1 2" key="1">
    <citation type="submission" date="2019-05" db="EMBL/GenBank/DDBJ databases">
        <title>Another draft genome of Portunus trituberculatus and its Hox gene families provides insights of decapod evolution.</title>
        <authorList>
            <person name="Jeong J.-H."/>
            <person name="Song I."/>
            <person name="Kim S."/>
            <person name="Choi T."/>
            <person name="Kim D."/>
            <person name="Ryu S."/>
            <person name="Kim W."/>
        </authorList>
    </citation>
    <scope>NUCLEOTIDE SEQUENCE [LARGE SCALE GENOMIC DNA]</scope>
    <source>
        <tissue evidence="1">Muscle</tissue>
    </source>
</reference>
<dbReference type="AlphaFoldDB" id="A0A5B7E956"/>
<accession>A0A5B7E956</accession>
<dbReference type="Proteomes" id="UP000324222">
    <property type="component" value="Unassembled WGS sequence"/>
</dbReference>
<dbReference type="EMBL" id="VSRR010002289">
    <property type="protein sequence ID" value="MPC30631.1"/>
    <property type="molecule type" value="Genomic_DNA"/>
</dbReference>
<evidence type="ECO:0000313" key="1">
    <source>
        <dbReference type="EMBL" id="MPC30631.1"/>
    </source>
</evidence>
<protein>
    <submittedName>
        <fullName evidence="1">Uncharacterized protein</fullName>
    </submittedName>
</protein>